<evidence type="ECO:0000313" key="1">
    <source>
        <dbReference type="EMBL" id="ETK70703.1"/>
    </source>
</evidence>
<name>W2FIT7_PHYNI</name>
<accession>W2FIT7</accession>
<gene>
    <name evidence="1" type="ORF">L915_21972</name>
</gene>
<organism evidence="1">
    <name type="scientific">Phytophthora nicotianae</name>
    <name type="common">Potato buckeye rot agent</name>
    <name type="synonym">Phytophthora parasitica</name>
    <dbReference type="NCBI Taxonomy" id="4792"/>
    <lineage>
        <taxon>Eukaryota</taxon>
        <taxon>Sar</taxon>
        <taxon>Stramenopiles</taxon>
        <taxon>Oomycota</taxon>
        <taxon>Peronosporomycetes</taxon>
        <taxon>Peronosporales</taxon>
        <taxon>Peronosporaceae</taxon>
        <taxon>Phytophthora</taxon>
    </lineage>
</organism>
<protein>
    <submittedName>
        <fullName evidence="1">Uncharacterized protein</fullName>
    </submittedName>
</protein>
<sequence length="37" mass="4132">MKDLMLIKLSFEGTLPVSVFEIDNLPVILQNIEDKAG</sequence>
<proteinExistence type="predicted"/>
<dbReference type="AlphaFoldDB" id="W2FIT7"/>
<dbReference type="Proteomes" id="UP000053236">
    <property type="component" value="Unassembled WGS sequence"/>
</dbReference>
<reference evidence="1" key="1">
    <citation type="submission" date="2013-11" db="EMBL/GenBank/DDBJ databases">
        <title>The Genome Sequence of Phytophthora parasitica CJ02B3.</title>
        <authorList>
            <consortium name="The Broad Institute Genomics Platform"/>
            <person name="Russ C."/>
            <person name="Tyler B."/>
            <person name="Panabieres F."/>
            <person name="Shan W."/>
            <person name="Tripathy S."/>
            <person name="Grunwald N."/>
            <person name="Machado M."/>
            <person name="Johnson C.S."/>
            <person name="Arredondo F."/>
            <person name="Hong C."/>
            <person name="Coffey M."/>
            <person name="Young S.K."/>
            <person name="Zeng Q."/>
            <person name="Gargeya S."/>
            <person name="Fitzgerald M."/>
            <person name="Abouelleil A."/>
            <person name="Alvarado L."/>
            <person name="Chapman S.B."/>
            <person name="Gainer-Dewar J."/>
            <person name="Goldberg J."/>
            <person name="Griggs A."/>
            <person name="Gujja S."/>
            <person name="Hansen M."/>
            <person name="Howarth C."/>
            <person name="Imamovic A."/>
            <person name="Ireland A."/>
            <person name="Larimer J."/>
            <person name="McCowan C."/>
            <person name="Murphy C."/>
            <person name="Pearson M."/>
            <person name="Poon T.W."/>
            <person name="Priest M."/>
            <person name="Roberts A."/>
            <person name="Saif S."/>
            <person name="Shea T."/>
            <person name="Sykes S."/>
            <person name="Wortman J."/>
            <person name="Nusbaum C."/>
            <person name="Birren B."/>
        </authorList>
    </citation>
    <scope>NUCLEOTIDE SEQUENCE [LARGE SCALE GENOMIC DNA]</scope>
    <source>
        <strain evidence="1">CJ02B3</strain>
    </source>
</reference>
<dbReference type="EMBL" id="KI690221">
    <property type="protein sequence ID" value="ETK70703.1"/>
    <property type="molecule type" value="Genomic_DNA"/>
</dbReference>